<sequence>MAREVVHYKSESQLSVQEIADFLRLIADKLSQEGSFQVEQGGQEFLIRPAGRTQLELKYETKGEKEKFEIEIEWRPGASQENIVIK</sequence>
<dbReference type="KEGG" id="hcv:FTV88_2958"/>
<reference evidence="3" key="1">
    <citation type="submission" date="2019-11" db="EMBL/GenBank/DDBJ databases">
        <title>Genome sequence of Heliorestis convoluta strain HH, an alkaliphilic and minimalistic phototrophic bacterium from a soda lake in Egypt.</title>
        <authorList>
            <person name="Dewey E.D."/>
            <person name="Stokes L.M."/>
            <person name="Burchell B.M."/>
            <person name="Shaffer K.N."/>
            <person name="Huntington A.M."/>
            <person name="Baker J.M."/>
            <person name="Nadendla S."/>
            <person name="Giglio M.G."/>
            <person name="Touchman J.W."/>
            <person name="Blankenship R.E."/>
            <person name="Madigan M.T."/>
            <person name="Sattley W.M."/>
        </authorList>
    </citation>
    <scope>NUCLEOTIDE SEQUENCE [LARGE SCALE GENOMIC DNA]</scope>
    <source>
        <strain evidence="3">HH</strain>
    </source>
</reference>
<dbReference type="InterPro" id="IPR027598">
    <property type="entry name" value="Amphi-Trp_dom"/>
</dbReference>
<dbReference type="Proteomes" id="UP000366051">
    <property type="component" value="Chromosome"/>
</dbReference>
<keyword evidence="3" id="KW-1185">Reference proteome</keyword>
<dbReference type="Pfam" id="PF20068">
    <property type="entry name" value="Amphi-Trp"/>
    <property type="match status" value="1"/>
</dbReference>
<proteinExistence type="predicted"/>
<evidence type="ECO:0000259" key="1">
    <source>
        <dbReference type="Pfam" id="PF20068"/>
    </source>
</evidence>
<evidence type="ECO:0000313" key="3">
    <source>
        <dbReference type="Proteomes" id="UP000366051"/>
    </source>
</evidence>
<dbReference type="EMBL" id="CP045875">
    <property type="protein sequence ID" value="QGG49047.1"/>
    <property type="molecule type" value="Genomic_DNA"/>
</dbReference>
<protein>
    <submittedName>
        <fullName evidence="2">Amphi-Trp domain-containing protein</fullName>
    </submittedName>
</protein>
<dbReference type="AlphaFoldDB" id="A0A5Q2N2J5"/>
<feature type="domain" description="Amphi-Trp" evidence="1">
    <location>
        <begin position="1"/>
        <end position="82"/>
    </location>
</feature>
<organism evidence="2 3">
    <name type="scientific">Heliorestis convoluta</name>
    <dbReference type="NCBI Taxonomy" id="356322"/>
    <lineage>
        <taxon>Bacteria</taxon>
        <taxon>Bacillati</taxon>
        <taxon>Bacillota</taxon>
        <taxon>Clostridia</taxon>
        <taxon>Eubacteriales</taxon>
        <taxon>Heliobacteriaceae</taxon>
        <taxon>Heliorestis</taxon>
    </lineage>
</organism>
<name>A0A5Q2N2J5_9FIRM</name>
<accession>A0A5Q2N2J5</accession>
<evidence type="ECO:0000313" key="2">
    <source>
        <dbReference type="EMBL" id="QGG49047.1"/>
    </source>
</evidence>
<gene>
    <name evidence="2" type="ORF">FTV88_2958</name>
</gene>
<dbReference type="OrthoDB" id="2942826at2"/>
<dbReference type="NCBIfam" id="TIGR04354">
    <property type="entry name" value="amphi-Trp"/>
    <property type="match status" value="1"/>
</dbReference>
<dbReference type="RefSeq" id="WP_153726097.1">
    <property type="nucleotide sequence ID" value="NZ_CP045875.1"/>
</dbReference>